<dbReference type="Proteomes" id="UP000008206">
    <property type="component" value="Chromosome"/>
</dbReference>
<sequence length="81" mass="9599">MLHTARSMNYPKLTFLALPYARLELPGWGKLLKKISVISYKDDEYWQNAHIKTIPGKLHGYLMNLDLSNWSERHTYFIGRF</sequence>
<dbReference type="AlphaFoldDB" id="E0U6J2"/>
<proteinExistence type="predicted"/>
<organism evidence="1 2">
    <name type="scientific">Gloeothece verrucosa (strain PCC 7822)</name>
    <name type="common">Cyanothece sp. (strain PCC 7822)</name>
    <dbReference type="NCBI Taxonomy" id="497965"/>
    <lineage>
        <taxon>Bacteria</taxon>
        <taxon>Bacillati</taxon>
        <taxon>Cyanobacteriota</taxon>
        <taxon>Cyanophyceae</taxon>
        <taxon>Oscillatoriophycideae</taxon>
        <taxon>Chroococcales</taxon>
        <taxon>Aphanothecaceae</taxon>
        <taxon>Gloeothece</taxon>
        <taxon>Gloeothece verrucosa</taxon>
    </lineage>
</organism>
<dbReference type="EMBL" id="CP002198">
    <property type="protein sequence ID" value="ADN13635.1"/>
    <property type="molecule type" value="Genomic_DNA"/>
</dbReference>
<evidence type="ECO:0000313" key="2">
    <source>
        <dbReference type="Proteomes" id="UP000008206"/>
    </source>
</evidence>
<protein>
    <submittedName>
        <fullName evidence="1">Uncharacterized protein</fullName>
    </submittedName>
</protein>
<gene>
    <name evidence="1" type="ordered locus">Cyan7822_1644</name>
</gene>
<dbReference type="HOGENOM" id="CLU_2568129_0_0_3"/>
<dbReference type="KEGG" id="cyj:Cyan7822_1644"/>
<reference evidence="2" key="1">
    <citation type="journal article" date="2011" name="MBio">
        <title>Novel metabolic attributes of the genus Cyanothece, comprising a group of unicellular nitrogen-fixing Cyanobacteria.</title>
        <authorList>
            <person name="Bandyopadhyay A."/>
            <person name="Elvitigala T."/>
            <person name="Welsh E."/>
            <person name="Stockel J."/>
            <person name="Liberton M."/>
            <person name="Min H."/>
            <person name="Sherman L.A."/>
            <person name="Pakrasi H.B."/>
        </authorList>
    </citation>
    <scope>NUCLEOTIDE SEQUENCE [LARGE SCALE GENOMIC DNA]</scope>
    <source>
        <strain evidence="2">PCC 7822</strain>
    </source>
</reference>
<accession>E0U6J2</accession>
<keyword evidence="2" id="KW-1185">Reference proteome</keyword>
<name>E0U6J2_GLOV7</name>
<evidence type="ECO:0000313" key="1">
    <source>
        <dbReference type="EMBL" id="ADN13635.1"/>
    </source>
</evidence>